<gene>
    <name evidence="2" type="ORF">PGRI_004680</name>
</gene>
<dbReference type="OMA" id="RVGEWWR"/>
<dbReference type="GeneID" id="63703481"/>
<evidence type="ECO:0000313" key="3">
    <source>
        <dbReference type="Proteomes" id="UP000070168"/>
    </source>
</evidence>
<accession>A0A135LWS9</accession>
<sequence length="131" mass="15401">MDASDSEYESPSLSSGMRKRKRAADADSSRARKKQKPALGDLRKLLVTYRSLQQMQREVNEQLAVCRQQIAKHKFGSVPRMSRQRARRRQAQFRRLRSPLREVVQVEEDPPTPSTPPTLWVRVRGWVWGWW</sequence>
<name>A0A135LWS9_PENPA</name>
<dbReference type="RefSeq" id="XP_040651953.1">
    <property type="nucleotide sequence ID" value="XM_040788181.1"/>
</dbReference>
<protein>
    <submittedName>
        <fullName evidence="2">Uncharacterized protein</fullName>
    </submittedName>
</protein>
<dbReference type="OrthoDB" id="4338269at2759"/>
<evidence type="ECO:0000256" key="1">
    <source>
        <dbReference type="SAM" id="MobiDB-lite"/>
    </source>
</evidence>
<evidence type="ECO:0000313" key="2">
    <source>
        <dbReference type="EMBL" id="KXG53418.1"/>
    </source>
</evidence>
<reference evidence="2 3" key="1">
    <citation type="journal article" date="2016" name="BMC Genomics">
        <title>Genome sequencing and secondary metabolism of the postharvest pathogen Penicillium griseofulvum.</title>
        <authorList>
            <person name="Banani H."/>
            <person name="Marcet-Houben M."/>
            <person name="Ballester A.R."/>
            <person name="Abbruscato P."/>
            <person name="Gonzalez-Candelas L."/>
            <person name="Gabaldon T."/>
            <person name="Spadaro D."/>
        </authorList>
    </citation>
    <scope>NUCLEOTIDE SEQUENCE [LARGE SCALE GENOMIC DNA]</scope>
    <source>
        <strain evidence="2 3">PG3</strain>
    </source>
</reference>
<proteinExistence type="predicted"/>
<dbReference type="EMBL" id="LHQR01000014">
    <property type="protein sequence ID" value="KXG53418.1"/>
    <property type="molecule type" value="Genomic_DNA"/>
</dbReference>
<dbReference type="AlphaFoldDB" id="A0A135LWS9"/>
<keyword evidence="3" id="KW-1185">Reference proteome</keyword>
<dbReference type="Proteomes" id="UP000070168">
    <property type="component" value="Unassembled WGS sequence"/>
</dbReference>
<comment type="caution">
    <text evidence="2">The sequence shown here is derived from an EMBL/GenBank/DDBJ whole genome shotgun (WGS) entry which is preliminary data.</text>
</comment>
<organism evidence="2 3">
    <name type="scientific">Penicillium patulum</name>
    <name type="common">Penicillium griseofulvum</name>
    <dbReference type="NCBI Taxonomy" id="5078"/>
    <lineage>
        <taxon>Eukaryota</taxon>
        <taxon>Fungi</taxon>
        <taxon>Dikarya</taxon>
        <taxon>Ascomycota</taxon>
        <taxon>Pezizomycotina</taxon>
        <taxon>Eurotiomycetes</taxon>
        <taxon>Eurotiomycetidae</taxon>
        <taxon>Eurotiales</taxon>
        <taxon>Aspergillaceae</taxon>
        <taxon>Penicillium</taxon>
    </lineage>
</organism>
<feature type="region of interest" description="Disordered" evidence="1">
    <location>
        <begin position="1"/>
        <end position="37"/>
    </location>
</feature>